<organism evidence="9 10">
    <name type="scientific">Caldichromatium japonicum</name>
    <dbReference type="NCBI Taxonomy" id="2699430"/>
    <lineage>
        <taxon>Bacteria</taxon>
        <taxon>Pseudomonadati</taxon>
        <taxon>Pseudomonadota</taxon>
        <taxon>Gammaproteobacteria</taxon>
        <taxon>Chromatiales</taxon>
        <taxon>Chromatiaceae</taxon>
        <taxon>Caldichromatium</taxon>
    </lineage>
</organism>
<evidence type="ECO:0000256" key="2">
    <source>
        <dbReference type="ARBA" id="ARBA00001937"/>
    </source>
</evidence>
<dbReference type="Gene3D" id="3.40.50.720">
    <property type="entry name" value="NAD(P)-binding Rossmann-like Domain"/>
    <property type="match status" value="1"/>
</dbReference>
<comment type="cofactor">
    <cofactor evidence="2 7">
        <name>NADP(+)</name>
        <dbReference type="ChEBI" id="CHEBI:58349"/>
    </cofactor>
</comment>
<comment type="similarity">
    <text evidence="3 7">Belongs to the NAD(P)-dependent epimerase/dehydratase family. GDP-mannose 4,6-dehydratase subfamily.</text>
</comment>
<evidence type="ECO:0000313" key="10">
    <source>
        <dbReference type="Proteomes" id="UP000502699"/>
    </source>
</evidence>
<dbReference type="Pfam" id="PF16363">
    <property type="entry name" value="GDP_Man_Dehyd"/>
    <property type="match status" value="1"/>
</dbReference>
<evidence type="ECO:0000256" key="4">
    <source>
        <dbReference type="ARBA" id="ARBA00011989"/>
    </source>
</evidence>
<evidence type="ECO:0000256" key="7">
    <source>
        <dbReference type="HAMAP-Rule" id="MF_00955"/>
    </source>
</evidence>
<accession>A0A6G7VG67</accession>
<dbReference type="EMBL" id="CP048029">
    <property type="protein sequence ID" value="QIK39039.1"/>
    <property type="molecule type" value="Genomic_DNA"/>
</dbReference>
<feature type="domain" description="NAD(P)-binding" evidence="8">
    <location>
        <begin position="6"/>
        <end position="316"/>
    </location>
</feature>
<keyword evidence="5 7" id="KW-0456">Lyase</keyword>
<evidence type="ECO:0000256" key="1">
    <source>
        <dbReference type="ARBA" id="ARBA00000188"/>
    </source>
</evidence>
<protein>
    <recommendedName>
        <fullName evidence="4 7">GDP-mannose 4,6-dehydratase</fullName>
        <ecNumber evidence="4 7">4.2.1.47</ecNumber>
    </recommendedName>
    <alternativeName>
        <fullName evidence="7">GDP-D-mannose dehydratase</fullName>
    </alternativeName>
</protein>
<dbReference type="Gene3D" id="3.90.25.10">
    <property type="entry name" value="UDP-galactose 4-epimerase, domain 1"/>
    <property type="match status" value="1"/>
</dbReference>
<dbReference type="EC" id="4.2.1.47" evidence="4 7"/>
<dbReference type="HAMAP" id="MF_00955">
    <property type="entry name" value="GDP_Man_dehydratase"/>
    <property type="match status" value="1"/>
</dbReference>
<dbReference type="KEGG" id="cjap:GWK36_00885"/>
<dbReference type="AlphaFoldDB" id="A0A6G7VG67"/>
<comment type="function">
    <text evidence="6 7">Catalyzes the conversion of GDP-D-mannose to GDP-4-dehydro-6-deoxy-D-mannose.</text>
</comment>
<keyword evidence="7" id="KW-0521">NADP</keyword>
<dbReference type="InterPro" id="IPR006368">
    <property type="entry name" value="GDP_Man_deHydtase"/>
</dbReference>
<dbReference type="PANTHER" id="PTHR43715:SF1">
    <property type="entry name" value="GDP-MANNOSE 4,6 DEHYDRATASE"/>
    <property type="match status" value="1"/>
</dbReference>
<sequence>MRIACITGITGQDGSYLTELLLAQGYEVHGTVRRTSTLERSRLAHLYADPEIYGKQLFLHYADLDDPTTLRRLLSRLQPDELYHLAGQSHVGLSFEIPETTCEFTAMGTLRLLEILRDLPRPPRFFHATSSEIFGRPKVSPQNEETSIAPVNPYGCAKAFATHLVRVYRESFGLFAVNGILYNHESPRRGEHFVTRKVCRAAAAIKLGLQQELKLGDTSTQRDWGHARDYVRGMWLALNHPQPDDYVFATGILHRVQDVIEIAFATVELDWRAYVRFDPHLVRLNEPYNLVGDASKAYQVLGWSPQVSFTELIQEMTQAELVQLSQRN</sequence>
<name>A0A6G7VG67_9GAMM</name>
<evidence type="ECO:0000256" key="3">
    <source>
        <dbReference type="ARBA" id="ARBA00009263"/>
    </source>
</evidence>
<feature type="active site" description="Nucleophile" evidence="7">
    <location>
        <position position="182"/>
    </location>
</feature>
<evidence type="ECO:0000256" key="6">
    <source>
        <dbReference type="ARBA" id="ARBA00059383"/>
    </source>
</evidence>
<dbReference type="FunFam" id="3.40.50.720:FF:000924">
    <property type="entry name" value="GDP-mannose 4,6 dehydratase"/>
    <property type="match status" value="1"/>
</dbReference>
<evidence type="ECO:0000259" key="8">
    <source>
        <dbReference type="Pfam" id="PF16363"/>
    </source>
</evidence>
<reference evidence="10" key="1">
    <citation type="submission" date="2020-01" db="EMBL/GenBank/DDBJ databases">
        <title>Caldichromatium gen. nov., sp. nov., a thermophilic purple sulfur bacterium member of the family Chromatiaceae isolated from Nakabusa hot spring, Japan.</title>
        <authorList>
            <person name="Saini M.K."/>
            <person name="Hanada S."/>
            <person name="Tank M."/>
        </authorList>
    </citation>
    <scope>NUCLEOTIDE SEQUENCE [LARGE SCALE GENOMIC DNA]</scope>
    <source>
        <strain evidence="10">No.7</strain>
    </source>
</reference>
<dbReference type="SUPFAM" id="SSF51735">
    <property type="entry name" value="NAD(P)-binding Rossmann-fold domains"/>
    <property type="match status" value="1"/>
</dbReference>
<comment type="caution">
    <text evidence="7">Lacks conserved residue(s) required for the propagation of feature annotation.</text>
</comment>
<dbReference type="InterPro" id="IPR016040">
    <property type="entry name" value="NAD(P)-bd_dom"/>
</dbReference>
<evidence type="ECO:0000256" key="5">
    <source>
        <dbReference type="ARBA" id="ARBA00023239"/>
    </source>
</evidence>
<dbReference type="CDD" id="cd05260">
    <property type="entry name" value="GDP_MD_SDR_e"/>
    <property type="match status" value="1"/>
</dbReference>
<dbReference type="Proteomes" id="UP000502699">
    <property type="component" value="Chromosome"/>
</dbReference>
<comment type="catalytic activity">
    <reaction evidence="1 7">
        <text>GDP-alpha-D-mannose = GDP-4-dehydro-alpha-D-rhamnose + H2O</text>
        <dbReference type="Rhea" id="RHEA:23820"/>
        <dbReference type="ChEBI" id="CHEBI:15377"/>
        <dbReference type="ChEBI" id="CHEBI:57527"/>
        <dbReference type="ChEBI" id="CHEBI:57964"/>
        <dbReference type="EC" id="4.2.1.47"/>
    </reaction>
</comment>
<gene>
    <name evidence="7" type="primary">gmd</name>
    <name evidence="9" type="ORF">GWK36_00885</name>
</gene>
<dbReference type="GO" id="GO:0008446">
    <property type="term" value="F:GDP-mannose 4,6-dehydratase activity"/>
    <property type="evidence" value="ECO:0007669"/>
    <property type="project" value="UniProtKB-UniRule"/>
</dbReference>
<dbReference type="GO" id="GO:0042351">
    <property type="term" value="P:'de novo' GDP-L-fucose biosynthetic process"/>
    <property type="evidence" value="ECO:0007669"/>
    <property type="project" value="TreeGrafter"/>
</dbReference>
<keyword evidence="10" id="KW-1185">Reference proteome</keyword>
<dbReference type="PANTHER" id="PTHR43715">
    <property type="entry name" value="GDP-MANNOSE 4,6-DEHYDRATASE"/>
    <property type="match status" value="1"/>
</dbReference>
<evidence type="ECO:0000313" key="9">
    <source>
        <dbReference type="EMBL" id="QIK39039.1"/>
    </source>
</evidence>
<proteinExistence type="inferred from homology"/>
<dbReference type="InterPro" id="IPR036291">
    <property type="entry name" value="NAD(P)-bd_dom_sf"/>
</dbReference>
<dbReference type="GO" id="GO:0070401">
    <property type="term" value="F:NADP+ binding"/>
    <property type="evidence" value="ECO:0007669"/>
    <property type="project" value="UniProtKB-UniRule"/>
</dbReference>